<feature type="compositionally biased region" description="Gly residues" evidence="1">
    <location>
        <begin position="29"/>
        <end position="38"/>
    </location>
</feature>
<evidence type="ECO:0000256" key="1">
    <source>
        <dbReference type="SAM" id="MobiDB-lite"/>
    </source>
</evidence>
<feature type="region of interest" description="Disordered" evidence="1">
    <location>
        <begin position="26"/>
        <end position="49"/>
    </location>
</feature>
<feature type="region of interest" description="Disordered" evidence="1">
    <location>
        <begin position="107"/>
        <end position="142"/>
    </location>
</feature>
<evidence type="ECO:0008006" key="5">
    <source>
        <dbReference type="Google" id="ProtNLM"/>
    </source>
</evidence>
<dbReference type="EMBL" id="CP071382">
    <property type="protein sequence ID" value="QSV44451.1"/>
    <property type="molecule type" value="Genomic_DNA"/>
</dbReference>
<proteinExistence type="predicted"/>
<feature type="chain" id="PRO_5047113149" description="Periplasmic heavy metal sensor" evidence="2">
    <location>
        <begin position="27"/>
        <end position="142"/>
    </location>
</feature>
<reference evidence="3 4" key="1">
    <citation type="submission" date="2021-03" db="EMBL/GenBank/DDBJ databases">
        <title>Geobacter metallireducens gen. nov. sp. nov., a microorganism capable of coupling the complete oxidation of organic compounds to the reduction of iron and other metals.</title>
        <authorList>
            <person name="Li Y."/>
        </authorList>
    </citation>
    <scope>NUCLEOTIDE SEQUENCE [LARGE SCALE GENOMIC DNA]</scope>
    <source>
        <strain evidence="3 4">Jerry-YX</strain>
    </source>
</reference>
<keyword evidence="2" id="KW-0732">Signal</keyword>
<feature type="signal peptide" evidence="2">
    <location>
        <begin position="1"/>
        <end position="26"/>
    </location>
</feature>
<evidence type="ECO:0000313" key="4">
    <source>
        <dbReference type="Proteomes" id="UP000663651"/>
    </source>
</evidence>
<keyword evidence="4" id="KW-1185">Reference proteome</keyword>
<gene>
    <name evidence="3" type="ORF">JZM60_09710</name>
</gene>
<dbReference type="Proteomes" id="UP000663651">
    <property type="component" value="Chromosome"/>
</dbReference>
<name>A0ABX7Q002_9BACT</name>
<protein>
    <recommendedName>
        <fullName evidence="5">Periplasmic heavy metal sensor</fullName>
    </recommendedName>
</protein>
<evidence type="ECO:0000256" key="2">
    <source>
        <dbReference type="SAM" id="SignalP"/>
    </source>
</evidence>
<dbReference type="RefSeq" id="WP_207162128.1">
    <property type="nucleotide sequence ID" value="NZ_CP071382.1"/>
</dbReference>
<evidence type="ECO:0000313" key="3">
    <source>
        <dbReference type="EMBL" id="QSV44451.1"/>
    </source>
</evidence>
<sequence>MKRIRFVLTVATVVVAIAGINQASFAQTGPGGGGGMGAKRGAARIQKMDPEQRLKRMGVQLGLNAEQKAKILPILQEQGKEMDTLRADGNLTRTQRQEKMQEIRNRYHERIGEHLTPEQRTKADAMRELAKERWQKRQEMMK</sequence>
<organism evidence="3 4">
    <name type="scientific">Geobacter benzoatilyticus</name>
    <dbReference type="NCBI Taxonomy" id="2815309"/>
    <lineage>
        <taxon>Bacteria</taxon>
        <taxon>Pseudomonadati</taxon>
        <taxon>Thermodesulfobacteriota</taxon>
        <taxon>Desulfuromonadia</taxon>
        <taxon>Geobacterales</taxon>
        <taxon>Geobacteraceae</taxon>
        <taxon>Geobacter</taxon>
    </lineage>
</organism>
<accession>A0ABX7Q002</accession>